<name>A0AAV4Y905_CAEEX</name>
<sequence length="86" mass="9660">MSRFYRCTIRPRNRPLSDGIVSYLGIDSSGMRTISFRKSGHAGFSRKSNLAGFLGKSSRQSSNGFWYMYLFPGKSGHGGFSRNRIV</sequence>
<organism evidence="1 2">
    <name type="scientific">Caerostris extrusa</name>
    <name type="common">Bark spider</name>
    <name type="synonym">Caerostris bankana</name>
    <dbReference type="NCBI Taxonomy" id="172846"/>
    <lineage>
        <taxon>Eukaryota</taxon>
        <taxon>Metazoa</taxon>
        <taxon>Ecdysozoa</taxon>
        <taxon>Arthropoda</taxon>
        <taxon>Chelicerata</taxon>
        <taxon>Arachnida</taxon>
        <taxon>Araneae</taxon>
        <taxon>Araneomorphae</taxon>
        <taxon>Entelegynae</taxon>
        <taxon>Araneoidea</taxon>
        <taxon>Araneidae</taxon>
        <taxon>Caerostris</taxon>
    </lineage>
</organism>
<gene>
    <name evidence="1" type="ORF">CEXT_523371</name>
</gene>
<reference evidence="1 2" key="1">
    <citation type="submission" date="2021-06" db="EMBL/GenBank/DDBJ databases">
        <title>Caerostris extrusa draft genome.</title>
        <authorList>
            <person name="Kono N."/>
            <person name="Arakawa K."/>
        </authorList>
    </citation>
    <scope>NUCLEOTIDE SEQUENCE [LARGE SCALE GENOMIC DNA]</scope>
</reference>
<keyword evidence="2" id="KW-1185">Reference proteome</keyword>
<proteinExistence type="predicted"/>
<dbReference type="EMBL" id="BPLR01001521">
    <property type="protein sequence ID" value="GIZ02906.1"/>
    <property type="molecule type" value="Genomic_DNA"/>
</dbReference>
<evidence type="ECO:0000313" key="2">
    <source>
        <dbReference type="Proteomes" id="UP001054945"/>
    </source>
</evidence>
<dbReference type="Proteomes" id="UP001054945">
    <property type="component" value="Unassembled WGS sequence"/>
</dbReference>
<dbReference type="AlphaFoldDB" id="A0AAV4Y905"/>
<evidence type="ECO:0000313" key="1">
    <source>
        <dbReference type="EMBL" id="GIZ02906.1"/>
    </source>
</evidence>
<protein>
    <submittedName>
        <fullName evidence="1">Uncharacterized protein</fullName>
    </submittedName>
</protein>
<accession>A0AAV4Y905</accession>
<comment type="caution">
    <text evidence="1">The sequence shown here is derived from an EMBL/GenBank/DDBJ whole genome shotgun (WGS) entry which is preliminary data.</text>
</comment>